<feature type="domain" description="AMP-dependent synthetase/ligase" evidence="1">
    <location>
        <begin position="28"/>
        <end position="411"/>
    </location>
</feature>
<dbReference type="InterPro" id="IPR025110">
    <property type="entry name" value="AMP-bd_C"/>
</dbReference>
<evidence type="ECO:0000259" key="2">
    <source>
        <dbReference type="Pfam" id="PF13193"/>
    </source>
</evidence>
<dbReference type="Pfam" id="PF13193">
    <property type="entry name" value="AMP-binding_C"/>
    <property type="match status" value="1"/>
</dbReference>
<dbReference type="EMBL" id="JBBKTX010000017">
    <property type="protein sequence ID" value="MFK4753520.1"/>
    <property type="molecule type" value="Genomic_DNA"/>
</dbReference>
<protein>
    <submittedName>
        <fullName evidence="3">Long-chain-fatty-acid--CoA ligase</fullName>
    </submittedName>
</protein>
<dbReference type="PANTHER" id="PTHR43767:SF1">
    <property type="entry name" value="NONRIBOSOMAL PEPTIDE SYNTHASE PES1 (EUROFUNG)-RELATED"/>
    <property type="match status" value="1"/>
</dbReference>
<gene>
    <name evidence="3" type="ORF">WG929_13980</name>
</gene>
<name>A0ABW8NLL3_9GAMM</name>
<dbReference type="PROSITE" id="PS00455">
    <property type="entry name" value="AMP_BINDING"/>
    <property type="match status" value="1"/>
</dbReference>
<dbReference type="PANTHER" id="PTHR43767">
    <property type="entry name" value="LONG-CHAIN-FATTY-ACID--COA LIGASE"/>
    <property type="match status" value="1"/>
</dbReference>
<dbReference type="InterPro" id="IPR020845">
    <property type="entry name" value="AMP-binding_CS"/>
</dbReference>
<keyword evidence="4" id="KW-1185">Reference proteome</keyword>
<dbReference type="RefSeq" id="WP_416206550.1">
    <property type="nucleotide sequence ID" value="NZ_JBBKTX010000017.1"/>
</dbReference>
<dbReference type="Pfam" id="PF00501">
    <property type="entry name" value="AMP-binding"/>
    <property type="match status" value="1"/>
</dbReference>
<feature type="domain" description="AMP-binding enzyme C-terminal" evidence="2">
    <location>
        <begin position="465"/>
        <end position="541"/>
    </location>
</feature>
<proteinExistence type="predicted"/>
<dbReference type="InterPro" id="IPR045851">
    <property type="entry name" value="AMP-bd_C_sf"/>
</dbReference>
<comment type="caution">
    <text evidence="3">The sequence shown here is derived from an EMBL/GenBank/DDBJ whole genome shotgun (WGS) entry which is preliminary data.</text>
</comment>
<keyword evidence="3" id="KW-0436">Ligase</keyword>
<dbReference type="Proteomes" id="UP001620597">
    <property type="component" value="Unassembled WGS sequence"/>
</dbReference>
<reference evidence="3 4" key="1">
    <citation type="submission" date="2024-03" db="EMBL/GenBank/DDBJ databases">
        <title>High-quality draft genome sequence of Oceanobacter sp. wDCs-4.</title>
        <authorList>
            <person name="Dong C."/>
        </authorList>
    </citation>
    <scope>NUCLEOTIDE SEQUENCE [LARGE SCALE GENOMIC DNA]</scope>
    <source>
        <strain evidence="4">wDCs-4</strain>
    </source>
</reference>
<dbReference type="Gene3D" id="3.30.300.30">
    <property type="match status" value="1"/>
</dbReference>
<evidence type="ECO:0000259" key="1">
    <source>
        <dbReference type="Pfam" id="PF00501"/>
    </source>
</evidence>
<dbReference type="InterPro" id="IPR000873">
    <property type="entry name" value="AMP-dep_synth/lig_dom"/>
</dbReference>
<dbReference type="NCBIfam" id="NF006181">
    <property type="entry name" value="PRK08314.1"/>
    <property type="match status" value="1"/>
</dbReference>
<dbReference type="InterPro" id="IPR042099">
    <property type="entry name" value="ANL_N_sf"/>
</dbReference>
<dbReference type="GO" id="GO:0016874">
    <property type="term" value="F:ligase activity"/>
    <property type="evidence" value="ECO:0007669"/>
    <property type="project" value="UniProtKB-KW"/>
</dbReference>
<dbReference type="SUPFAM" id="SSF56801">
    <property type="entry name" value="Acetyl-CoA synthetase-like"/>
    <property type="match status" value="1"/>
</dbReference>
<organism evidence="3 4">
    <name type="scientific">Oceanobacter antarcticus</name>
    <dbReference type="NCBI Taxonomy" id="3133425"/>
    <lineage>
        <taxon>Bacteria</taxon>
        <taxon>Pseudomonadati</taxon>
        <taxon>Pseudomonadota</taxon>
        <taxon>Gammaproteobacteria</taxon>
        <taxon>Oceanospirillales</taxon>
        <taxon>Oceanospirillaceae</taxon>
        <taxon>Oceanobacter</taxon>
    </lineage>
</organism>
<evidence type="ECO:0000313" key="4">
    <source>
        <dbReference type="Proteomes" id="UP001620597"/>
    </source>
</evidence>
<accession>A0ABW8NLL3</accession>
<dbReference type="Gene3D" id="3.40.50.12780">
    <property type="entry name" value="N-terminal domain of ligase-like"/>
    <property type="match status" value="1"/>
</dbReference>
<evidence type="ECO:0000313" key="3">
    <source>
        <dbReference type="EMBL" id="MFK4753520.1"/>
    </source>
</evidence>
<dbReference type="InterPro" id="IPR050237">
    <property type="entry name" value="ATP-dep_AMP-bd_enzyme"/>
</dbReference>
<sequence length="557" mass="61785">MYQKNFSVWPPGQPEDLELPETTVYQNFEHSVAECADKPALVFYETCIGYQEMHNDVCRLAAWMATSAGVCKGDRVGIFSQNSPQYVIAYYAALRLGAVVVPMNPMYVEDELAYLLDNSGATLLFAALELHHAFVGVMDRRDIQVVGIEYQDYLRTATDLPIPAAIRQQDCPPDLDQHPHFVRWQQAMSCTAEVAMAELVMDDLVMLPYTSGSTGSPKGCMHNNINVQHALRGVYDWFGIGREDVILAVAPMFHVVGLQAGMNTAMARGSTLIILPRWDREVAAHAIHNFHVTVWPAVPTMAIDLINMPGFELCDVSSLRVMFGGGSSMPEAVAAKLYQLCGVTFLEGYGMTETCCPGTANPPQAPKAGCAGIPVFNTHCRIVDHDSLADMPEGDVGEVLIAGPQVMVGYWQDETANNDSFIELDGLRYLRTGDLGYVDESGYLFIVDRIKRMINASGFKVWPNQVEAVLYRHPAIKEVCVIAQKDPKRGETVKALVVMAAEYPNVQAADIIEWSREHMAAYKIPRLIRFVDALPKSGSGKVLWREIQEEENRIIQM</sequence>